<name>A0A6J4TVR6_9ACTN</name>
<gene>
    <name evidence="9" type="primary">argB</name>
    <name evidence="11" type="ORF">AVDCRST_MAG67-4504</name>
</gene>
<keyword evidence="9" id="KW-0963">Cytoplasm</keyword>
<feature type="domain" description="Aspartate/glutamate/uridylate kinase" evidence="10">
    <location>
        <begin position="21"/>
        <end position="257"/>
    </location>
</feature>
<dbReference type="NCBIfam" id="TIGR00761">
    <property type="entry name" value="argB"/>
    <property type="match status" value="1"/>
</dbReference>
<keyword evidence="3 9" id="KW-0028">Amino-acid biosynthesis</keyword>
<dbReference type="EMBL" id="CADCVQ010000179">
    <property type="protein sequence ID" value="CAA9533467.1"/>
    <property type="molecule type" value="Genomic_DNA"/>
</dbReference>
<comment type="function">
    <text evidence="9">Catalyzes the ATP-dependent phosphorylation of N-acetyl-L-glutamate.</text>
</comment>
<dbReference type="AlphaFoldDB" id="A0A6J4TVR6"/>
<comment type="similarity">
    <text evidence="9">Belongs to the acetylglutamate kinase family. ArgB subfamily.</text>
</comment>
<dbReference type="InterPro" id="IPR041727">
    <property type="entry name" value="NAGK-C"/>
</dbReference>
<evidence type="ECO:0000256" key="3">
    <source>
        <dbReference type="ARBA" id="ARBA00022605"/>
    </source>
</evidence>
<protein>
    <recommendedName>
        <fullName evidence="9">Acetylglutamate kinase</fullName>
        <ecNumber evidence="9">2.7.2.8</ecNumber>
    </recommendedName>
    <alternativeName>
        <fullName evidence="9">N-acetyl-L-glutamate 5-phosphotransferase</fullName>
    </alternativeName>
    <alternativeName>
        <fullName evidence="9">NAG kinase</fullName>
        <shortName evidence="9">NAGK</shortName>
    </alternativeName>
</protein>
<dbReference type="CDD" id="cd04250">
    <property type="entry name" value="AAK_NAGK-C"/>
    <property type="match status" value="1"/>
</dbReference>
<evidence type="ECO:0000259" key="10">
    <source>
        <dbReference type="Pfam" id="PF00696"/>
    </source>
</evidence>
<evidence type="ECO:0000256" key="6">
    <source>
        <dbReference type="ARBA" id="ARBA00022777"/>
    </source>
</evidence>
<dbReference type="PIRSF" id="PIRSF000728">
    <property type="entry name" value="NAGK"/>
    <property type="match status" value="1"/>
</dbReference>
<sequence length="282" mass="30115">MRDIGTLLEALPYIREFHGRTVVIKYGGAAMSDPQLREEFARDVVLLKYVGMNPVVVHGGGPDITSYMERLEMPVEFVSGLRVSDEATVEIAKMVLVGKVNKDIVLLLGRHGQPAVGLCGDDGRLLRVSRQTAPGGEDIGFVGRIERVNADVLHHIAQDYIPVIASVGADAEGRSYNINADEAAGAIARELGAYKLIFLTDVAGWLRDPADGDSQITQAATNEVEDALPQIDGGMRPKLQACIDAIYGGVGAAHIIDGRVAHSVLLELFTDAGIGTKIHPAS</sequence>
<organism evidence="11">
    <name type="scientific">uncultured Solirubrobacteraceae bacterium</name>
    <dbReference type="NCBI Taxonomy" id="1162706"/>
    <lineage>
        <taxon>Bacteria</taxon>
        <taxon>Bacillati</taxon>
        <taxon>Actinomycetota</taxon>
        <taxon>Thermoleophilia</taxon>
        <taxon>Solirubrobacterales</taxon>
        <taxon>Solirubrobacteraceae</taxon>
        <taxon>environmental samples</taxon>
    </lineage>
</organism>
<comment type="subcellular location">
    <subcellularLocation>
        <location evidence="9">Cytoplasm</location>
    </subcellularLocation>
</comment>
<dbReference type="GO" id="GO:0042450">
    <property type="term" value="P:L-arginine biosynthetic process via ornithine"/>
    <property type="evidence" value="ECO:0007669"/>
    <property type="project" value="UniProtKB-UniRule"/>
</dbReference>
<keyword evidence="5 9" id="KW-0547">Nucleotide-binding</keyword>
<keyword evidence="2 9" id="KW-0055">Arginine biosynthesis</keyword>
<dbReference type="GO" id="GO:0003991">
    <property type="term" value="F:acetylglutamate kinase activity"/>
    <property type="evidence" value="ECO:0007669"/>
    <property type="project" value="UniProtKB-UniRule"/>
</dbReference>
<evidence type="ECO:0000256" key="8">
    <source>
        <dbReference type="ARBA" id="ARBA00048141"/>
    </source>
</evidence>
<comment type="catalytic activity">
    <reaction evidence="8 9">
        <text>N-acetyl-L-glutamate + ATP = N-acetyl-L-glutamyl 5-phosphate + ADP</text>
        <dbReference type="Rhea" id="RHEA:14629"/>
        <dbReference type="ChEBI" id="CHEBI:30616"/>
        <dbReference type="ChEBI" id="CHEBI:44337"/>
        <dbReference type="ChEBI" id="CHEBI:57936"/>
        <dbReference type="ChEBI" id="CHEBI:456216"/>
        <dbReference type="EC" id="2.7.2.8"/>
    </reaction>
</comment>
<dbReference type="InterPro" id="IPR001048">
    <property type="entry name" value="Asp/Glu/Uridylate_kinase"/>
</dbReference>
<evidence type="ECO:0000256" key="7">
    <source>
        <dbReference type="ARBA" id="ARBA00022840"/>
    </source>
</evidence>
<dbReference type="PANTHER" id="PTHR23342:SF0">
    <property type="entry name" value="N-ACETYLGLUTAMATE SYNTHASE, MITOCHONDRIAL"/>
    <property type="match status" value="1"/>
</dbReference>
<dbReference type="Pfam" id="PF00696">
    <property type="entry name" value="AA_kinase"/>
    <property type="match status" value="1"/>
</dbReference>
<dbReference type="FunFam" id="3.40.1160.10:FF:000004">
    <property type="entry name" value="Acetylglutamate kinase"/>
    <property type="match status" value="1"/>
</dbReference>
<evidence type="ECO:0000256" key="4">
    <source>
        <dbReference type="ARBA" id="ARBA00022679"/>
    </source>
</evidence>
<keyword evidence="4 9" id="KW-0808">Transferase</keyword>
<comment type="pathway">
    <text evidence="1 9">Amino-acid biosynthesis; L-arginine biosynthesis; N(2)-acetyl-L-ornithine from L-glutamate: step 2/4.</text>
</comment>
<dbReference type="InterPro" id="IPR036393">
    <property type="entry name" value="AceGlu_kinase-like_sf"/>
</dbReference>
<proteinExistence type="inferred from homology"/>
<evidence type="ECO:0000256" key="5">
    <source>
        <dbReference type="ARBA" id="ARBA00022741"/>
    </source>
</evidence>
<evidence type="ECO:0000256" key="1">
    <source>
        <dbReference type="ARBA" id="ARBA00004828"/>
    </source>
</evidence>
<dbReference type="EC" id="2.7.2.8" evidence="9"/>
<dbReference type="GO" id="GO:0005737">
    <property type="term" value="C:cytoplasm"/>
    <property type="evidence" value="ECO:0007669"/>
    <property type="project" value="UniProtKB-SubCell"/>
</dbReference>
<dbReference type="Gene3D" id="3.40.1160.10">
    <property type="entry name" value="Acetylglutamate kinase-like"/>
    <property type="match status" value="1"/>
</dbReference>
<dbReference type="InterPro" id="IPR004662">
    <property type="entry name" value="AcgluKinase_fam"/>
</dbReference>
<evidence type="ECO:0000313" key="11">
    <source>
        <dbReference type="EMBL" id="CAA9533467.1"/>
    </source>
</evidence>
<feature type="binding site" evidence="9">
    <location>
        <position position="82"/>
    </location>
    <ligand>
        <name>substrate</name>
    </ligand>
</feature>
<accession>A0A6J4TVR6</accession>
<keyword evidence="6 9" id="KW-0418">Kinase</keyword>
<dbReference type="SUPFAM" id="SSF53633">
    <property type="entry name" value="Carbamate kinase-like"/>
    <property type="match status" value="1"/>
</dbReference>
<dbReference type="InterPro" id="IPR037528">
    <property type="entry name" value="ArgB"/>
</dbReference>
<feature type="site" description="Transition state stabilizer" evidence="9">
    <location>
        <position position="25"/>
    </location>
</feature>
<evidence type="ECO:0000256" key="9">
    <source>
        <dbReference type="HAMAP-Rule" id="MF_00082"/>
    </source>
</evidence>
<feature type="binding site" evidence="9">
    <location>
        <position position="177"/>
    </location>
    <ligand>
        <name>substrate</name>
    </ligand>
</feature>
<dbReference type="HAMAP" id="MF_00082">
    <property type="entry name" value="ArgB"/>
    <property type="match status" value="1"/>
</dbReference>
<feature type="site" description="Transition state stabilizer" evidence="9">
    <location>
        <position position="238"/>
    </location>
</feature>
<dbReference type="PANTHER" id="PTHR23342">
    <property type="entry name" value="N-ACETYLGLUTAMATE SYNTHASE"/>
    <property type="match status" value="1"/>
</dbReference>
<evidence type="ECO:0000256" key="2">
    <source>
        <dbReference type="ARBA" id="ARBA00022571"/>
    </source>
</evidence>
<reference evidence="11" key="1">
    <citation type="submission" date="2020-02" db="EMBL/GenBank/DDBJ databases">
        <authorList>
            <person name="Meier V. D."/>
        </authorList>
    </citation>
    <scope>NUCLEOTIDE SEQUENCE</scope>
    <source>
        <strain evidence="11">AVDCRST_MAG67</strain>
    </source>
</reference>
<dbReference type="UniPathway" id="UPA00068">
    <property type="reaction ID" value="UER00107"/>
</dbReference>
<dbReference type="GO" id="GO:0005524">
    <property type="term" value="F:ATP binding"/>
    <property type="evidence" value="ECO:0007669"/>
    <property type="project" value="UniProtKB-UniRule"/>
</dbReference>
<feature type="binding site" evidence="9">
    <location>
        <begin position="60"/>
        <end position="61"/>
    </location>
    <ligand>
        <name>substrate</name>
    </ligand>
</feature>
<keyword evidence="7 9" id="KW-0067">ATP-binding</keyword>